<dbReference type="InterPro" id="IPR013784">
    <property type="entry name" value="Carb-bd-like_fold"/>
</dbReference>
<dbReference type="Proteomes" id="UP000295620">
    <property type="component" value="Unassembled WGS sequence"/>
</dbReference>
<dbReference type="SUPFAM" id="SSF49452">
    <property type="entry name" value="Starch-binding domain-like"/>
    <property type="match status" value="1"/>
</dbReference>
<dbReference type="EMBL" id="SNYC01000003">
    <property type="protein sequence ID" value="TDQ11729.1"/>
    <property type="molecule type" value="Genomic_DNA"/>
</dbReference>
<dbReference type="RefSeq" id="WP_133574778.1">
    <property type="nucleotide sequence ID" value="NZ_SNYC01000003.1"/>
</dbReference>
<gene>
    <name evidence="1" type="ORF">ATK78_0857</name>
</gene>
<name>A0A4R6T101_9SPHI</name>
<dbReference type="AlphaFoldDB" id="A0A4R6T101"/>
<proteinExistence type="predicted"/>
<dbReference type="OrthoDB" id="176752at2"/>
<comment type="caution">
    <text evidence="1">The sequence shown here is derived from an EMBL/GenBank/DDBJ whole genome shotgun (WGS) entry which is preliminary data.</text>
</comment>
<accession>A0A4R6T101</accession>
<dbReference type="PROSITE" id="PS51257">
    <property type="entry name" value="PROKAR_LIPOPROTEIN"/>
    <property type="match status" value="1"/>
</dbReference>
<evidence type="ECO:0000313" key="1">
    <source>
        <dbReference type="EMBL" id="TDQ11729.1"/>
    </source>
</evidence>
<keyword evidence="2" id="KW-1185">Reference proteome</keyword>
<sequence length="434" mass="45050">MKNFLLLLCIVAAVASCKKKSNPEPQTGAIYGSIYPPGVFSLIYATDASGTRISTEVSPATGTFMFEDLTPGTYTLTVPADPRFDTSGSIELEVQGGQDIDAGVIGFEPLVGPSGAIVGSILPIGFGKSVTVKNLASGVVYSITPNAQTGFFSSTLPNGDYNISFTANAPAEPPADIAVTISGGPVSLGSVICKQGTSGSIIGKVIPAGGFASIKATNVQSGDVVLGTINRTTGAVGFPIMMPGAYKVGITPYVPYLTPADLDVIVATTKETDMGTISLVQDATVRVLTYKIDGTSTTRYNVSGSFTDGILKFSLMQTTLISVGQMLGRQTYRQATLSVAMENITAPGTYTCKGTANSNMTYVEGRRTTPNPQTTTTGTWSINGSDATGVVEIVAIDPAARTIRGTFSATLMNEKSGATPQKKSVTSGVFYLNY</sequence>
<evidence type="ECO:0008006" key="3">
    <source>
        <dbReference type="Google" id="ProtNLM"/>
    </source>
</evidence>
<dbReference type="GO" id="GO:0030246">
    <property type="term" value="F:carbohydrate binding"/>
    <property type="evidence" value="ECO:0007669"/>
    <property type="project" value="InterPro"/>
</dbReference>
<protein>
    <recommendedName>
        <fullName evidence="3">Carboxypeptidase family protein</fullName>
    </recommendedName>
</protein>
<organism evidence="1 2">
    <name type="scientific">Pedobacter metabolipauper</name>
    <dbReference type="NCBI Taxonomy" id="425513"/>
    <lineage>
        <taxon>Bacteria</taxon>
        <taxon>Pseudomonadati</taxon>
        <taxon>Bacteroidota</taxon>
        <taxon>Sphingobacteriia</taxon>
        <taxon>Sphingobacteriales</taxon>
        <taxon>Sphingobacteriaceae</taxon>
        <taxon>Pedobacter</taxon>
    </lineage>
</organism>
<evidence type="ECO:0000313" key="2">
    <source>
        <dbReference type="Proteomes" id="UP000295620"/>
    </source>
</evidence>
<reference evidence="1 2" key="1">
    <citation type="submission" date="2019-03" db="EMBL/GenBank/DDBJ databases">
        <title>Genomic Encyclopedia of Archaeal and Bacterial Type Strains, Phase II (KMG-II): from individual species to whole genera.</title>
        <authorList>
            <person name="Goeker M."/>
        </authorList>
    </citation>
    <scope>NUCLEOTIDE SEQUENCE [LARGE SCALE GENOMIC DNA]</scope>
    <source>
        <strain evidence="1 2">DSM 19035</strain>
    </source>
</reference>